<organism evidence="2 3">
    <name type="scientific">Vigna unguiculata</name>
    <name type="common">Cowpea</name>
    <dbReference type="NCBI Taxonomy" id="3917"/>
    <lineage>
        <taxon>Eukaryota</taxon>
        <taxon>Viridiplantae</taxon>
        <taxon>Streptophyta</taxon>
        <taxon>Embryophyta</taxon>
        <taxon>Tracheophyta</taxon>
        <taxon>Spermatophyta</taxon>
        <taxon>Magnoliopsida</taxon>
        <taxon>eudicotyledons</taxon>
        <taxon>Gunneridae</taxon>
        <taxon>Pentapetalae</taxon>
        <taxon>rosids</taxon>
        <taxon>fabids</taxon>
        <taxon>Fabales</taxon>
        <taxon>Fabaceae</taxon>
        <taxon>Papilionoideae</taxon>
        <taxon>50 kb inversion clade</taxon>
        <taxon>NPAAA clade</taxon>
        <taxon>indigoferoid/millettioid clade</taxon>
        <taxon>Phaseoleae</taxon>
        <taxon>Vigna</taxon>
    </lineage>
</organism>
<reference evidence="2 3" key="1">
    <citation type="submission" date="2019-04" db="EMBL/GenBank/DDBJ databases">
        <title>An improved genome assembly and genetic linkage map for asparagus bean, Vigna unguiculata ssp. sesquipedialis.</title>
        <authorList>
            <person name="Xia Q."/>
            <person name="Zhang R."/>
            <person name="Dong Y."/>
        </authorList>
    </citation>
    <scope>NUCLEOTIDE SEQUENCE [LARGE SCALE GENOMIC DNA]</scope>
    <source>
        <tissue evidence="2">Leaf</tissue>
    </source>
</reference>
<dbReference type="Proteomes" id="UP000501690">
    <property type="component" value="Linkage Group LG4"/>
</dbReference>
<evidence type="ECO:0000313" key="3">
    <source>
        <dbReference type="Proteomes" id="UP000501690"/>
    </source>
</evidence>
<evidence type="ECO:0000256" key="1">
    <source>
        <dbReference type="SAM" id="MobiDB-lite"/>
    </source>
</evidence>
<accession>A0A4D6LMP8</accession>
<keyword evidence="3" id="KW-1185">Reference proteome</keyword>
<feature type="region of interest" description="Disordered" evidence="1">
    <location>
        <begin position="22"/>
        <end position="49"/>
    </location>
</feature>
<proteinExistence type="predicted"/>
<sequence length="71" mass="8041">MAAYHTVAFAQNQAAIRETAIREHDGRLPQSPSHRTRQPSERRPSESAMAVYHAEPLTTQEPLRMDNTTLI</sequence>
<gene>
    <name evidence="2" type="ORF">DEO72_LG4g760</name>
</gene>
<dbReference type="EMBL" id="CP039348">
    <property type="protein sequence ID" value="QCD89810.1"/>
    <property type="molecule type" value="Genomic_DNA"/>
</dbReference>
<protein>
    <submittedName>
        <fullName evidence="2">Uncharacterized protein</fullName>
    </submittedName>
</protein>
<evidence type="ECO:0000313" key="2">
    <source>
        <dbReference type="EMBL" id="QCD89810.1"/>
    </source>
</evidence>
<dbReference type="AlphaFoldDB" id="A0A4D6LMP8"/>
<name>A0A4D6LMP8_VIGUN</name>